<organism evidence="2 3">
    <name type="scientific">Papaver nudicaule</name>
    <name type="common">Iceland poppy</name>
    <dbReference type="NCBI Taxonomy" id="74823"/>
    <lineage>
        <taxon>Eukaryota</taxon>
        <taxon>Viridiplantae</taxon>
        <taxon>Streptophyta</taxon>
        <taxon>Embryophyta</taxon>
        <taxon>Tracheophyta</taxon>
        <taxon>Spermatophyta</taxon>
        <taxon>Magnoliopsida</taxon>
        <taxon>Ranunculales</taxon>
        <taxon>Papaveraceae</taxon>
        <taxon>Papaveroideae</taxon>
        <taxon>Papaver</taxon>
    </lineage>
</organism>
<keyword evidence="1" id="KW-0808">Transferase</keyword>
<name>A0AA41SPQ5_PAPNU</name>
<dbReference type="InterPro" id="IPR023213">
    <property type="entry name" value="CAT-like_dom_sf"/>
</dbReference>
<sequence>MQNGLFFTKLQPMQKQEEETNNNVIDSMISHLKTSLSYTLDHFFLLAGRLGIEKHENNDTISVYINCNSEGAEFIHASAEISVEDILSLANVPQSIIDPLFSLNGVLNYEGLSKPLLSIQVTELLDGIFIGCSGNHSVCDDYPPVFERWFMNDTDCPLQLPSSITHKFLAPKNLTSDPIIPPLHHHVEKCFRFTKTNVAKLKVIENMLLSSLQAVLTHVWIAATRASEETLYGLMMSNITKFVPPLPEAYFGNSITFGMVVTKDYEVLKRGFGFLSSLLKEVVNSHSDEKIKSSVKLWIKKPFILCSGDVSGIANKNLVARGSHRFNMYGNDFGWGRPIAIKTGSSDKSSGITSVSPGPIEGSIDIEIVLPIEVLKAMESDAEFMGAFST</sequence>
<dbReference type="InterPro" id="IPR051283">
    <property type="entry name" value="Sec_Metabolite_Acyltrans"/>
</dbReference>
<comment type="caution">
    <text evidence="2">The sequence shown here is derived from an EMBL/GenBank/DDBJ whole genome shotgun (WGS) entry which is preliminary data.</text>
</comment>
<keyword evidence="3" id="KW-1185">Reference proteome</keyword>
<reference evidence="2" key="1">
    <citation type="submission" date="2022-03" db="EMBL/GenBank/DDBJ databases">
        <title>A functionally conserved STORR gene fusion in Papaver species that diverged 16.8 million years ago.</title>
        <authorList>
            <person name="Catania T."/>
        </authorList>
    </citation>
    <scope>NUCLEOTIDE SEQUENCE</scope>
    <source>
        <strain evidence="2">S-191538</strain>
    </source>
</reference>
<dbReference type="PANTHER" id="PTHR31896">
    <property type="entry name" value="FAMILY REGULATORY PROTEIN, PUTATIVE (AFU_ORTHOLOGUE AFUA_3G14730)-RELATED"/>
    <property type="match status" value="1"/>
</dbReference>
<evidence type="ECO:0000313" key="2">
    <source>
        <dbReference type="EMBL" id="MCL7038368.1"/>
    </source>
</evidence>
<accession>A0AA41SPQ5</accession>
<dbReference type="Pfam" id="PF02458">
    <property type="entry name" value="Transferase"/>
    <property type="match status" value="2"/>
</dbReference>
<gene>
    <name evidence="2" type="ORF">MKW94_028363</name>
</gene>
<evidence type="ECO:0008006" key="4">
    <source>
        <dbReference type="Google" id="ProtNLM"/>
    </source>
</evidence>
<evidence type="ECO:0000313" key="3">
    <source>
        <dbReference type="Proteomes" id="UP001177140"/>
    </source>
</evidence>
<dbReference type="AlphaFoldDB" id="A0AA41SPQ5"/>
<dbReference type="Gene3D" id="3.30.559.10">
    <property type="entry name" value="Chloramphenicol acetyltransferase-like domain"/>
    <property type="match status" value="2"/>
</dbReference>
<proteinExistence type="predicted"/>
<dbReference type="PANTHER" id="PTHR31896:SF43">
    <property type="entry name" value="PROTEIN ENHANCED PSEUDOMONAS SUSCEPTIBILITY 1"/>
    <property type="match status" value="1"/>
</dbReference>
<protein>
    <recommendedName>
        <fullName evidence="4">HXXXD-type acyl-transferase family protein</fullName>
    </recommendedName>
</protein>
<dbReference type="GO" id="GO:0016740">
    <property type="term" value="F:transferase activity"/>
    <property type="evidence" value="ECO:0007669"/>
    <property type="project" value="UniProtKB-KW"/>
</dbReference>
<evidence type="ECO:0000256" key="1">
    <source>
        <dbReference type="ARBA" id="ARBA00022679"/>
    </source>
</evidence>
<dbReference type="EMBL" id="JAJJMA010189786">
    <property type="protein sequence ID" value="MCL7038368.1"/>
    <property type="molecule type" value="Genomic_DNA"/>
</dbReference>
<dbReference type="Proteomes" id="UP001177140">
    <property type="component" value="Unassembled WGS sequence"/>
</dbReference>